<comment type="caution">
    <text evidence="3">The sequence shown here is derived from an EMBL/GenBank/DDBJ whole genome shotgun (WGS) entry which is preliminary data.</text>
</comment>
<dbReference type="EMBL" id="JAWZYT010000522">
    <property type="protein sequence ID" value="KAK4322365.1"/>
    <property type="molecule type" value="Genomic_DNA"/>
</dbReference>
<evidence type="ECO:0000256" key="1">
    <source>
        <dbReference type="SAM" id="MobiDB-lite"/>
    </source>
</evidence>
<sequence length="88" mass="10462">MKTERRAKEEELMMQTMIINKMKKTPNTAMMRTLKKSDDGKKVKDEGKELEDDSKDLDDDDDDDKEFEDKRKDLESDDKYFDAYGTRI</sequence>
<feature type="compositionally biased region" description="Basic and acidic residues" evidence="1">
    <location>
        <begin position="35"/>
        <end position="47"/>
    </location>
</feature>
<dbReference type="EMBL" id="JAWZYT010000844">
    <property type="protein sequence ID" value="KAK4318353.1"/>
    <property type="molecule type" value="Genomic_DNA"/>
</dbReference>
<protein>
    <submittedName>
        <fullName evidence="3">Uncharacterized protein</fullName>
    </submittedName>
</protein>
<evidence type="ECO:0000313" key="4">
    <source>
        <dbReference type="Proteomes" id="UP001292094"/>
    </source>
</evidence>
<keyword evidence="4" id="KW-1185">Reference proteome</keyword>
<accession>A0AAE1Q8X1</accession>
<evidence type="ECO:0000313" key="3">
    <source>
        <dbReference type="EMBL" id="KAK4322365.1"/>
    </source>
</evidence>
<feature type="compositionally biased region" description="Acidic residues" evidence="1">
    <location>
        <begin position="48"/>
        <end position="66"/>
    </location>
</feature>
<dbReference type="AlphaFoldDB" id="A0AAE1Q8X1"/>
<reference evidence="3" key="1">
    <citation type="submission" date="2023-11" db="EMBL/GenBank/DDBJ databases">
        <title>Genome assemblies of two species of porcelain crab, Petrolisthes cinctipes and Petrolisthes manimaculis (Anomura: Porcellanidae).</title>
        <authorList>
            <person name="Angst P."/>
        </authorList>
    </citation>
    <scope>NUCLEOTIDE SEQUENCE</scope>
    <source>
        <strain evidence="3">PB745_02</strain>
        <tissue evidence="3">Gill</tissue>
    </source>
</reference>
<gene>
    <name evidence="3" type="ORF">Pmani_006879</name>
    <name evidence="2" type="ORF">Pmani_010651</name>
</gene>
<name>A0AAE1Q8X1_9EUCA</name>
<feature type="region of interest" description="Disordered" evidence="1">
    <location>
        <begin position="23"/>
        <end position="72"/>
    </location>
</feature>
<organism evidence="3 4">
    <name type="scientific">Petrolisthes manimaculis</name>
    <dbReference type="NCBI Taxonomy" id="1843537"/>
    <lineage>
        <taxon>Eukaryota</taxon>
        <taxon>Metazoa</taxon>
        <taxon>Ecdysozoa</taxon>
        <taxon>Arthropoda</taxon>
        <taxon>Crustacea</taxon>
        <taxon>Multicrustacea</taxon>
        <taxon>Malacostraca</taxon>
        <taxon>Eumalacostraca</taxon>
        <taxon>Eucarida</taxon>
        <taxon>Decapoda</taxon>
        <taxon>Pleocyemata</taxon>
        <taxon>Anomura</taxon>
        <taxon>Galatheoidea</taxon>
        <taxon>Porcellanidae</taxon>
        <taxon>Petrolisthes</taxon>
    </lineage>
</organism>
<dbReference type="Proteomes" id="UP001292094">
    <property type="component" value="Unassembled WGS sequence"/>
</dbReference>
<proteinExistence type="predicted"/>
<evidence type="ECO:0000313" key="2">
    <source>
        <dbReference type="EMBL" id="KAK4318353.1"/>
    </source>
</evidence>